<dbReference type="GO" id="GO:0072686">
    <property type="term" value="C:mitotic spindle"/>
    <property type="evidence" value="ECO:0007669"/>
    <property type="project" value="TreeGrafter"/>
</dbReference>
<dbReference type="OrthoDB" id="3216420at2759"/>
<gene>
    <name evidence="3" type="ORF">EXIGLDRAFT_718657</name>
</gene>
<dbReference type="InterPro" id="IPR040349">
    <property type="entry name" value="Csm1/Pcs1"/>
</dbReference>
<organism evidence="3 4">
    <name type="scientific">Exidia glandulosa HHB12029</name>
    <dbReference type="NCBI Taxonomy" id="1314781"/>
    <lineage>
        <taxon>Eukaryota</taxon>
        <taxon>Fungi</taxon>
        <taxon>Dikarya</taxon>
        <taxon>Basidiomycota</taxon>
        <taxon>Agaricomycotina</taxon>
        <taxon>Agaricomycetes</taxon>
        <taxon>Auriculariales</taxon>
        <taxon>Exidiaceae</taxon>
        <taxon>Exidia</taxon>
    </lineage>
</organism>
<evidence type="ECO:0000313" key="4">
    <source>
        <dbReference type="Proteomes" id="UP000077266"/>
    </source>
</evidence>
<dbReference type="CDD" id="cd23787">
    <property type="entry name" value="RWD_CSM1"/>
    <property type="match status" value="1"/>
</dbReference>
<evidence type="ECO:0000313" key="3">
    <source>
        <dbReference type="EMBL" id="KZV92169.1"/>
    </source>
</evidence>
<dbReference type="GO" id="GO:0051315">
    <property type="term" value="P:attachment of mitotic spindle microtubules to kinetochore"/>
    <property type="evidence" value="ECO:0007669"/>
    <property type="project" value="TreeGrafter"/>
</dbReference>
<feature type="compositionally biased region" description="Basic residues" evidence="2">
    <location>
        <begin position="1"/>
        <end position="10"/>
    </location>
</feature>
<sequence length="412" mass="45900">MAAKRKKGHPHEHDSEHEVVSVSDGNTEVHIVADDSDDSVRAQTPPPQPSTSKSRAPPLKKPATSSGSGPSRHNGKGKGRADELHEAMVVDHDEDVAPLPARPTASVRELERIRKLKQKAEAQAADLEDQVQVLQKQFDDLTKLRTTDAERSRDDQRIEFEARIQTQEQLIKELTSQLARATKAAANRLPVTGKALSSSIPHFITREAALEERRAMERELAKRAEEVKEREQRIQERDDQITELKTAVRIAEEELRYERQQKATYTPASSSKAMRGGAGMRVEAGHQERLVRFYEDITNVLVTSIRAGPPIGGVGSEGEWTYNCCISMGPGGIDLSFKLSTFPPANGVKSEDQPWVYTPQNLERERPQVLEVLDFFGESFQFPKKQLPAFFKQLSEKIAPDAAPAGDDDDDD</sequence>
<protein>
    <recommendedName>
        <fullName evidence="5">Monopolin complex subunit Csm1/Pcs1 C-terminal domain-containing protein</fullName>
    </recommendedName>
</protein>
<dbReference type="AlphaFoldDB" id="A0A166AID9"/>
<dbReference type="InParanoid" id="A0A166AID9"/>
<dbReference type="Proteomes" id="UP000077266">
    <property type="component" value="Unassembled WGS sequence"/>
</dbReference>
<accession>A0A166AID9</accession>
<feature type="region of interest" description="Disordered" evidence="2">
    <location>
        <begin position="1"/>
        <end position="99"/>
    </location>
</feature>
<reference evidence="3 4" key="1">
    <citation type="journal article" date="2016" name="Mol. Biol. Evol.">
        <title>Comparative Genomics of Early-Diverging Mushroom-Forming Fungi Provides Insights into the Origins of Lignocellulose Decay Capabilities.</title>
        <authorList>
            <person name="Nagy L.G."/>
            <person name="Riley R."/>
            <person name="Tritt A."/>
            <person name="Adam C."/>
            <person name="Daum C."/>
            <person name="Floudas D."/>
            <person name="Sun H."/>
            <person name="Yadav J.S."/>
            <person name="Pangilinan J."/>
            <person name="Larsson K.H."/>
            <person name="Matsuura K."/>
            <person name="Barry K."/>
            <person name="Labutti K."/>
            <person name="Kuo R."/>
            <person name="Ohm R.A."/>
            <person name="Bhattacharya S.S."/>
            <person name="Shirouzu T."/>
            <person name="Yoshinaga Y."/>
            <person name="Martin F.M."/>
            <person name="Grigoriev I.V."/>
            <person name="Hibbett D.S."/>
        </authorList>
    </citation>
    <scope>NUCLEOTIDE SEQUENCE [LARGE SCALE GENOMIC DNA]</scope>
    <source>
        <strain evidence="3 4">HHB12029</strain>
    </source>
</reference>
<dbReference type="GO" id="GO:0045144">
    <property type="term" value="P:meiotic sister chromatid segregation"/>
    <property type="evidence" value="ECO:0007669"/>
    <property type="project" value="TreeGrafter"/>
</dbReference>
<dbReference type="EMBL" id="KV426013">
    <property type="protein sequence ID" value="KZV92169.1"/>
    <property type="molecule type" value="Genomic_DNA"/>
</dbReference>
<dbReference type="InterPro" id="IPR038608">
    <property type="entry name" value="Csm1/Pcs1_C_sf"/>
</dbReference>
<dbReference type="PANTHER" id="PTHR28006:SF1">
    <property type="entry name" value="MONOPOLIN COMPLEX SUBUNIT CSM1"/>
    <property type="match status" value="1"/>
</dbReference>
<dbReference type="GO" id="GO:1990644">
    <property type="term" value="F:microtubule site clamp"/>
    <property type="evidence" value="ECO:0007669"/>
    <property type="project" value="TreeGrafter"/>
</dbReference>
<evidence type="ECO:0000256" key="2">
    <source>
        <dbReference type="SAM" id="MobiDB-lite"/>
    </source>
</evidence>
<dbReference type="GO" id="GO:0033551">
    <property type="term" value="C:monopolin complex"/>
    <property type="evidence" value="ECO:0007669"/>
    <property type="project" value="InterPro"/>
</dbReference>
<proteinExistence type="predicted"/>
<dbReference type="Gene3D" id="3.90.1150.80">
    <property type="match status" value="1"/>
</dbReference>
<feature type="coiled-coil region" evidence="1">
    <location>
        <begin position="110"/>
        <end position="261"/>
    </location>
</feature>
<evidence type="ECO:0008006" key="5">
    <source>
        <dbReference type="Google" id="ProtNLM"/>
    </source>
</evidence>
<feature type="compositionally biased region" description="Basic and acidic residues" evidence="2">
    <location>
        <begin position="79"/>
        <end position="91"/>
    </location>
</feature>
<name>A0A166AID9_EXIGL</name>
<keyword evidence="1" id="KW-0175">Coiled coil</keyword>
<dbReference type="GO" id="GO:0034506">
    <property type="term" value="C:chromosome, centromeric core domain"/>
    <property type="evidence" value="ECO:0007669"/>
    <property type="project" value="TreeGrafter"/>
</dbReference>
<evidence type="ECO:0000256" key="1">
    <source>
        <dbReference type="SAM" id="Coils"/>
    </source>
</evidence>
<dbReference type="STRING" id="1314781.A0A166AID9"/>
<dbReference type="GO" id="GO:0005730">
    <property type="term" value="C:nucleolus"/>
    <property type="evidence" value="ECO:0007669"/>
    <property type="project" value="TreeGrafter"/>
</dbReference>
<keyword evidence="4" id="KW-1185">Reference proteome</keyword>
<dbReference type="PANTHER" id="PTHR28006">
    <property type="entry name" value="MONOPOLIN COMPLEX SUBUNIT CSM1"/>
    <property type="match status" value="1"/>
</dbReference>